<dbReference type="SUPFAM" id="SSF81383">
    <property type="entry name" value="F-box domain"/>
    <property type="match status" value="1"/>
</dbReference>
<dbReference type="PANTHER" id="PTHR31672:SF13">
    <property type="entry name" value="F-BOX PROTEIN CPR30-LIKE"/>
    <property type="match status" value="1"/>
</dbReference>
<dbReference type="SMART" id="SM00256">
    <property type="entry name" value="FBOX"/>
    <property type="match status" value="1"/>
</dbReference>
<dbReference type="InterPro" id="IPR001810">
    <property type="entry name" value="F-box_dom"/>
</dbReference>
<evidence type="ECO:0000313" key="2">
    <source>
        <dbReference type="EMBL" id="KAK1310924.1"/>
    </source>
</evidence>
<keyword evidence="3" id="KW-1185">Reference proteome</keyword>
<reference evidence="2" key="1">
    <citation type="journal article" date="2023" name="Nat. Commun.">
        <title>Diploid and tetraploid genomes of Acorus and the evolution of monocots.</title>
        <authorList>
            <person name="Ma L."/>
            <person name="Liu K.W."/>
            <person name="Li Z."/>
            <person name="Hsiao Y.Y."/>
            <person name="Qi Y."/>
            <person name="Fu T."/>
            <person name="Tang G.D."/>
            <person name="Zhang D."/>
            <person name="Sun W.H."/>
            <person name="Liu D.K."/>
            <person name="Li Y."/>
            <person name="Chen G.Z."/>
            <person name="Liu X.D."/>
            <person name="Liao X.Y."/>
            <person name="Jiang Y.T."/>
            <person name="Yu X."/>
            <person name="Hao Y."/>
            <person name="Huang J."/>
            <person name="Zhao X.W."/>
            <person name="Ke S."/>
            <person name="Chen Y.Y."/>
            <person name="Wu W.L."/>
            <person name="Hsu J.L."/>
            <person name="Lin Y.F."/>
            <person name="Huang M.D."/>
            <person name="Li C.Y."/>
            <person name="Huang L."/>
            <person name="Wang Z.W."/>
            <person name="Zhao X."/>
            <person name="Zhong W.Y."/>
            <person name="Peng D.H."/>
            <person name="Ahmad S."/>
            <person name="Lan S."/>
            <person name="Zhang J.S."/>
            <person name="Tsai W.C."/>
            <person name="Van de Peer Y."/>
            <person name="Liu Z.J."/>
        </authorList>
    </citation>
    <scope>NUCLEOTIDE SEQUENCE</scope>
    <source>
        <strain evidence="2">CP</strain>
    </source>
</reference>
<dbReference type="PROSITE" id="PS50181">
    <property type="entry name" value="FBOX"/>
    <property type="match status" value="1"/>
</dbReference>
<dbReference type="InterPro" id="IPR050796">
    <property type="entry name" value="SCF_F-box_component"/>
</dbReference>
<organism evidence="2 3">
    <name type="scientific">Acorus calamus</name>
    <name type="common">Sweet flag</name>
    <dbReference type="NCBI Taxonomy" id="4465"/>
    <lineage>
        <taxon>Eukaryota</taxon>
        <taxon>Viridiplantae</taxon>
        <taxon>Streptophyta</taxon>
        <taxon>Embryophyta</taxon>
        <taxon>Tracheophyta</taxon>
        <taxon>Spermatophyta</taxon>
        <taxon>Magnoliopsida</taxon>
        <taxon>Liliopsida</taxon>
        <taxon>Acoraceae</taxon>
        <taxon>Acorus</taxon>
    </lineage>
</organism>
<sequence length="271" mass="30937">MAQSVPYEIQTDILSRLPGKSLVRFRGACKRWRDTINQDLRPAPFAVASVSQTRVRVYAFRDAKNAFSLTGEFAWDDVGGETNTVLPSCGAGLVCCHGRRDVLVLNPSTAERLALPRSHHRAIMGCGFGYSRSLDQYKVVRFVDCEPSIRCEVFTIGADDDWRPVEAFDHRIVFNHHRPVCVDGRIHWIGINMHSRLLIIVRFDLETERFTAVDGPRWLSRLEVNGDNLDLRVLEARLCMVKRMPRGRGLKKAEGRQRVEVWVMRLKASTF</sequence>
<dbReference type="PANTHER" id="PTHR31672">
    <property type="entry name" value="BNACNNG10540D PROTEIN"/>
    <property type="match status" value="1"/>
</dbReference>
<dbReference type="Pfam" id="PF00646">
    <property type="entry name" value="F-box"/>
    <property type="match status" value="1"/>
</dbReference>
<name>A0AAV9EC04_ACOCL</name>
<accession>A0AAV9EC04</accession>
<dbReference type="Gene3D" id="1.20.1280.50">
    <property type="match status" value="1"/>
</dbReference>
<dbReference type="Proteomes" id="UP001180020">
    <property type="component" value="Unassembled WGS sequence"/>
</dbReference>
<dbReference type="AlphaFoldDB" id="A0AAV9EC04"/>
<protein>
    <submittedName>
        <fullName evidence="2">F-box protein</fullName>
    </submittedName>
</protein>
<dbReference type="InterPro" id="IPR036047">
    <property type="entry name" value="F-box-like_dom_sf"/>
</dbReference>
<feature type="domain" description="F-box" evidence="1">
    <location>
        <begin position="1"/>
        <end position="39"/>
    </location>
</feature>
<reference evidence="2" key="2">
    <citation type="submission" date="2023-06" db="EMBL/GenBank/DDBJ databases">
        <authorList>
            <person name="Ma L."/>
            <person name="Liu K.-W."/>
            <person name="Li Z."/>
            <person name="Hsiao Y.-Y."/>
            <person name="Qi Y."/>
            <person name="Fu T."/>
            <person name="Tang G."/>
            <person name="Zhang D."/>
            <person name="Sun W.-H."/>
            <person name="Liu D.-K."/>
            <person name="Li Y."/>
            <person name="Chen G.-Z."/>
            <person name="Liu X.-D."/>
            <person name="Liao X.-Y."/>
            <person name="Jiang Y.-T."/>
            <person name="Yu X."/>
            <person name="Hao Y."/>
            <person name="Huang J."/>
            <person name="Zhao X.-W."/>
            <person name="Ke S."/>
            <person name="Chen Y.-Y."/>
            <person name="Wu W.-L."/>
            <person name="Hsu J.-L."/>
            <person name="Lin Y.-F."/>
            <person name="Huang M.-D."/>
            <person name="Li C.-Y."/>
            <person name="Huang L."/>
            <person name="Wang Z.-W."/>
            <person name="Zhao X."/>
            <person name="Zhong W.-Y."/>
            <person name="Peng D.-H."/>
            <person name="Ahmad S."/>
            <person name="Lan S."/>
            <person name="Zhang J.-S."/>
            <person name="Tsai W.-C."/>
            <person name="Van De Peer Y."/>
            <person name="Liu Z.-J."/>
        </authorList>
    </citation>
    <scope>NUCLEOTIDE SEQUENCE</scope>
    <source>
        <strain evidence="2">CP</strain>
        <tissue evidence="2">Leaves</tissue>
    </source>
</reference>
<dbReference type="InterPro" id="IPR017451">
    <property type="entry name" value="F-box-assoc_interact_dom"/>
</dbReference>
<dbReference type="NCBIfam" id="TIGR01640">
    <property type="entry name" value="F_box_assoc_1"/>
    <property type="match status" value="1"/>
</dbReference>
<evidence type="ECO:0000313" key="3">
    <source>
        <dbReference type="Proteomes" id="UP001180020"/>
    </source>
</evidence>
<proteinExistence type="predicted"/>
<dbReference type="EMBL" id="JAUJYO010000008">
    <property type="protein sequence ID" value="KAK1310924.1"/>
    <property type="molecule type" value="Genomic_DNA"/>
</dbReference>
<comment type="caution">
    <text evidence="2">The sequence shown here is derived from an EMBL/GenBank/DDBJ whole genome shotgun (WGS) entry which is preliminary data.</text>
</comment>
<dbReference type="InterPro" id="IPR013187">
    <property type="entry name" value="F-box-assoc_dom_typ3"/>
</dbReference>
<gene>
    <name evidence="2" type="ORF">QJS10_CPA08g01721</name>
</gene>
<evidence type="ECO:0000259" key="1">
    <source>
        <dbReference type="PROSITE" id="PS50181"/>
    </source>
</evidence>
<dbReference type="Pfam" id="PF08268">
    <property type="entry name" value="FBA_3"/>
    <property type="match status" value="1"/>
</dbReference>